<evidence type="ECO:0000256" key="4">
    <source>
        <dbReference type="SAM" id="MobiDB-lite"/>
    </source>
</evidence>
<comment type="caution">
    <text evidence="6">The sequence shown here is derived from an EMBL/GenBank/DDBJ whole genome shotgun (WGS) entry which is preliminary data.</text>
</comment>
<evidence type="ECO:0000256" key="2">
    <source>
        <dbReference type="ARBA" id="ARBA00022964"/>
    </source>
</evidence>
<dbReference type="GO" id="GO:0016702">
    <property type="term" value="F:oxidoreductase activity, acting on single donors with incorporation of molecular oxygen, incorporation of two atoms of oxygen"/>
    <property type="evidence" value="ECO:0007669"/>
    <property type="project" value="InterPro"/>
</dbReference>
<dbReference type="PANTHER" id="PTHR33711:SF11">
    <property type="entry name" value="DIOXYGENASE"/>
    <property type="match status" value="1"/>
</dbReference>
<dbReference type="Gene3D" id="2.60.130.10">
    <property type="entry name" value="Aromatic compound dioxygenase"/>
    <property type="match status" value="1"/>
</dbReference>
<dbReference type="AlphaFoldDB" id="A0A7W6RT29"/>
<organism evidence="6 7">
    <name type="scientific">Rhizobium mongolense</name>
    <dbReference type="NCBI Taxonomy" id="57676"/>
    <lineage>
        <taxon>Bacteria</taxon>
        <taxon>Pseudomonadati</taxon>
        <taxon>Pseudomonadota</taxon>
        <taxon>Alphaproteobacteria</taxon>
        <taxon>Hyphomicrobiales</taxon>
        <taxon>Rhizobiaceae</taxon>
        <taxon>Rhizobium/Agrobacterium group</taxon>
        <taxon>Rhizobium</taxon>
    </lineage>
</organism>
<gene>
    <name evidence="6" type="ORF">GGE12_005949</name>
</gene>
<accession>A0A7W6RT29</accession>
<protein>
    <submittedName>
        <fullName evidence="6">Protocatechuate 3,4-dioxygenase beta subunit</fullName>
    </submittedName>
</protein>
<dbReference type="Pfam" id="PF00775">
    <property type="entry name" value="Dioxygenase_C"/>
    <property type="match status" value="1"/>
</dbReference>
<evidence type="ECO:0000313" key="6">
    <source>
        <dbReference type="EMBL" id="MBB4278140.1"/>
    </source>
</evidence>
<dbReference type="RefSeq" id="WP_312866091.1">
    <property type="nucleotide sequence ID" value="NZ_JACIGM010000016.1"/>
</dbReference>
<feature type="region of interest" description="Disordered" evidence="4">
    <location>
        <begin position="74"/>
        <end position="96"/>
    </location>
</feature>
<reference evidence="6 7" key="1">
    <citation type="submission" date="2020-08" db="EMBL/GenBank/DDBJ databases">
        <title>Genomic Encyclopedia of Type Strains, Phase IV (KMG-V): Genome sequencing to study the core and pangenomes of soil and plant-associated prokaryotes.</title>
        <authorList>
            <person name="Whitman W."/>
        </authorList>
    </citation>
    <scope>NUCLEOTIDE SEQUENCE [LARGE SCALE GENOMIC DNA]</scope>
    <source>
        <strain evidence="6 7">SEMIA 402</strain>
    </source>
</reference>
<dbReference type="EMBL" id="JACIGM010000016">
    <property type="protein sequence ID" value="MBB4278140.1"/>
    <property type="molecule type" value="Genomic_DNA"/>
</dbReference>
<dbReference type="InterPro" id="IPR050770">
    <property type="entry name" value="Intradiol_RC_Dioxygenase"/>
</dbReference>
<evidence type="ECO:0000256" key="3">
    <source>
        <dbReference type="ARBA" id="ARBA00023002"/>
    </source>
</evidence>
<dbReference type="PANTHER" id="PTHR33711">
    <property type="entry name" value="DIOXYGENASE, PUTATIVE (AFU_ORTHOLOGUE AFUA_2G02910)-RELATED"/>
    <property type="match status" value="1"/>
</dbReference>
<dbReference type="GO" id="GO:0008199">
    <property type="term" value="F:ferric iron binding"/>
    <property type="evidence" value="ECO:0007669"/>
    <property type="project" value="InterPro"/>
</dbReference>
<dbReference type="Proteomes" id="UP000533641">
    <property type="component" value="Unassembled WGS sequence"/>
</dbReference>
<keyword evidence="3" id="KW-0560">Oxidoreductase</keyword>
<dbReference type="SUPFAM" id="SSF49482">
    <property type="entry name" value="Aromatic compound dioxygenase"/>
    <property type="match status" value="1"/>
</dbReference>
<evidence type="ECO:0000259" key="5">
    <source>
        <dbReference type="Pfam" id="PF00775"/>
    </source>
</evidence>
<dbReference type="InterPro" id="IPR015889">
    <property type="entry name" value="Intradiol_dOase_core"/>
</dbReference>
<name>A0A7W6RT29_9HYPH</name>
<dbReference type="CDD" id="cd00421">
    <property type="entry name" value="intradiol_dioxygenase"/>
    <property type="match status" value="1"/>
</dbReference>
<comment type="similarity">
    <text evidence="1">Belongs to the intradiol ring-cleavage dioxygenase family.</text>
</comment>
<keyword evidence="2 6" id="KW-0223">Dioxygenase</keyword>
<evidence type="ECO:0000313" key="7">
    <source>
        <dbReference type="Proteomes" id="UP000533641"/>
    </source>
</evidence>
<proteinExistence type="inferred from homology"/>
<feature type="domain" description="Intradiol ring-cleavage dioxygenases" evidence="5">
    <location>
        <begin position="78"/>
        <end position="200"/>
    </location>
</feature>
<sequence length="222" mass="24637">MNPQILLASRPASAQRSRKDLVSKFGRYSAMPTRRHFLIGFIATPIVLPRLGHAAGAAAQLSPTPTCDDDDLTPAQTEGPYFTPESPEKQDFASDAPGGERMTLAGYVLTENCQPVAKALIELWHANEIGAYDNSGYKLRGHQFTDAEGKWWFETIVPGVYPGRTRHYHLKVQRPGGNVLTTQLYFPGEPDNERDRIFNAALLLDVRATSDGKFGRYDFIVV</sequence>
<dbReference type="InterPro" id="IPR000627">
    <property type="entry name" value="Intradiol_dOase_C"/>
</dbReference>
<evidence type="ECO:0000256" key="1">
    <source>
        <dbReference type="ARBA" id="ARBA00007825"/>
    </source>
</evidence>